<evidence type="ECO:0000313" key="3">
    <source>
        <dbReference type="Proteomes" id="UP000250235"/>
    </source>
</evidence>
<sequence length="676" mass="74681">MASSLFSNTIHVCFDSVLAMENAGMVAMFKALAASGLQEFLGCPPVIFETTLVEFFHNASVRDGLVVSTVHGQQVEISEEIFASTRKLPTEGLIDLHEVPLDAVLKARRAFSYDGKLISTSCKKRERVFEFRLLSDILDKSVTVKVGSFDAVTHERFLMMTDIFGGIKVTWSRLFFIIFKDMNWVKKTPVKRAVSKKRPAVAAAAEPVVKKKRTSKGKSDPSKDNMEIVPVAQESTVKATEADVVTGIPTADDVDIIIDQVIAETAQFDTDVGSQAVQRADNMEQCFKKLAKLKIEDIYAKEEHVLSWGEADSTRVALQIRTYILTKYKELLLWKFLETRHSNFVPGEATSAIDLKVLDMLSNFHLFVIEELKMQTQAHGLRFFGALGTVDFTVLLSTTALGDASLSDTVVHIAPAYFLITSAVTPSVQIPIASDIGPHVQLVTSSVFEDPSVQMDIDQRPYSPTTSADSSLRFDEDNIPSEDDAVYTPISLPAISSDFSASFADLRGSISQFIATQKKDSRWLGDSQHDILSKINKLEKDIFDTLNQQEQAHRSMIQSVRQETITQFNVLSIKLNDLGKDFRLTVLQSSQPPQQQQQVAQQLGLQRFRPRGKQFKKKSGSSSSGSGSSSSRGTKVEYCGQCGGRHPTAQCIGVQGSCNVYGQYGHFSRVRPLSGS</sequence>
<feature type="region of interest" description="Disordered" evidence="1">
    <location>
        <begin position="611"/>
        <end position="635"/>
    </location>
</feature>
<name>A0A2Z7AFX1_9LAMI</name>
<keyword evidence="3" id="KW-1185">Reference proteome</keyword>
<proteinExistence type="predicted"/>
<gene>
    <name evidence="2" type="ORF">F511_31993</name>
</gene>
<dbReference type="OrthoDB" id="1839301at2759"/>
<feature type="compositionally biased region" description="Low complexity" evidence="1">
    <location>
        <begin position="620"/>
        <end position="631"/>
    </location>
</feature>
<organism evidence="2 3">
    <name type="scientific">Dorcoceras hygrometricum</name>
    <dbReference type="NCBI Taxonomy" id="472368"/>
    <lineage>
        <taxon>Eukaryota</taxon>
        <taxon>Viridiplantae</taxon>
        <taxon>Streptophyta</taxon>
        <taxon>Embryophyta</taxon>
        <taxon>Tracheophyta</taxon>
        <taxon>Spermatophyta</taxon>
        <taxon>Magnoliopsida</taxon>
        <taxon>eudicotyledons</taxon>
        <taxon>Gunneridae</taxon>
        <taxon>Pentapetalae</taxon>
        <taxon>asterids</taxon>
        <taxon>lamiids</taxon>
        <taxon>Lamiales</taxon>
        <taxon>Gesneriaceae</taxon>
        <taxon>Didymocarpoideae</taxon>
        <taxon>Trichosporeae</taxon>
        <taxon>Loxocarpinae</taxon>
        <taxon>Dorcoceras</taxon>
    </lineage>
</organism>
<dbReference type="EMBL" id="KV015614">
    <property type="protein sequence ID" value="KZV20556.1"/>
    <property type="molecule type" value="Genomic_DNA"/>
</dbReference>
<dbReference type="Proteomes" id="UP000250235">
    <property type="component" value="Unassembled WGS sequence"/>
</dbReference>
<reference evidence="2 3" key="1">
    <citation type="journal article" date="2015" name="Proc. Natl. Acad. Sci. U.S.A.">
        <title>The resurrection genome of Boea hygrometrica: A blueprint for survival of dehydration.</title>
        <authorList>
            <person name="Xiao L."/>
            <person name="Yang G."/>
            <person name="Zhang L."/>
            <person name="Yang X."/>
            <person name="Zhao S."/>
            <person name="Ji Z."/>
            <person name="Zhou Q."/>
            <person name="Hu M."/>
            <person name="Wang Y."/>
            <person name="Chen M."/>
            <person name="Xu Y."/>
            <person name="Jin H."/>
            <person name="Xiao X."/>
            <person name="Hu G."/>
            <person name="Bao F."/>
            <person name="Hu Y."/>
            <person name="Wan P."/>
            <person name="Li L."/>
            <person name="Deng X."/>
            <person name="Kuang T."/>
            <person name="Xiang C."/>
            <person name="Zhu J.K."/>
            <person name="Oliver M.J."/>
            <person name="He Y."/>
        </authorList>
    </citation>
    <scope>NUCLEOTIDE SEQUENCE [LARGE SCALE GENOMIC DNA]</scope>
    <source>
        <strain evidence="3">cv. XS01</strain>
    </source>
</reference>
<evidence type="ECO:0000256" key="1">
    <source>
        <dbReference type="SAM" id="MobiDB-lite"/>
    </source>
</evidence>
<evidence type="ECO:0000313" key="2">
    <source>
        <dbReference type="EMBL" id="KZV20556.1"/>
    </source>
</evidence>
<protein>
    <submittedName>
        <fullName evidence="2">Mucin-2-like</fullName>
    </submittedName>
</protein>
<feature type="region of interest" description="Disordered" evidence="1">
    <location>
        <begin position="205"/>
        <end position="225"/>
    </location>
</feature>
<accession>A0A2Z7AFX1</accession>
<dbReference type="AlphaFoldDB" id="A0A2Z7AFX1"/>